<keyword evidence="3" id="KW-1185">Reference proteome</keyword>
<evidence type="ECO:0000259" key="1">
    <source>
        <dbReference type="PROSITE" id="PS50238"/>
    </source>
</evidence>
<reference evidence="2" key="1">
    <citation type="submission" date="2011-01" db="EMBL/GenBank/DDBJ databases">
        <title>The Genome Sequence of Nematocida parisii strain ERTm3.</title>
        <authorList>
            <consortium name="The Broad Institute Genome Sequencing Platform"/>
            <consortium name="The Broad Institute Genome Sequencing Center for Infectious Disease"/>
            <person name="Cuomo C."/>
            <person name="Troemel E."/>
            <person name="Young S.K."/>
            <person name="Zeng Q."/>
            <person name="Gargeya S."/>
            <person name="Fitzgerald M."/>
            <person name="Haas B."/>
            <person name="Abouelleil A."/>
            <person name="Alvarado L."/>
            <person name="Arachchi H.M."/>
            <person name="Berlin A."/>
            <person name="Chapman S.B."/>
            <person name="Gearin G."/>
            <person name="Goldberg J."/>
            <person name="Griggs A."/>
            <person name="Gujja S."/>
            <person name="Hansen M."/>
            <person name="Heiman D."/>
            <person name="Howarth C."/>
            <person name="Larimer J."/>
            <person name="Lui A."/>
            <person name="MacDonald P.J.P."/>
            <person name="McCowen C."/>
            <person name="Montmayeur A."/>
            <person name="Murphy C."/>
            <person name="Neiman D."/>
            <person name="Pearson M."/>
            <person name="Priest M."/>
            <person name="Roberts A."/>
            <person name="Saif S."/>
            <person name="Shea T."/>
            <person name="Sisk P."/>
            <person name="Stolte C."/>
            <person name="Sykes S."/>
            <person name="Wortman J."/>
            <person name="Nusbaum C."/>
            <person name="Birren B."/>
        </authorList>
    </citation>
    <scope>NUCLEOTIDE SEQUENCE</scope>
    <source>
        <strain evidence="2">ERTm3</strain>
    </source>
</reference>
<organism evidence="2 3">
    <name type="scientific">Nematocida parisii (strain ERTm3)</name>
    <name type="common">Nematode killer fungus</name>
    <dbReference type="NCBI Taxonomy" id="935791"/>
    <lineage>
        <taxon>Eukaryota</taxon>
        <taxon>Fungi</taxon>
        <taxon>Fungi incertae sedis</taxon>
        <taxon>Microsporidia</taxon>
        <taxon>Nematocida</taxon>
    </lineage>
</organism>
<gene>
    <name evidence="2" type="ORF">NEQG_01361</name>
</gene>
<dbReference type="Pfam" id="PF00620">
    <property type="entry name" value="RhoGAP"/>
    <property type="match status" value="1"/>
</dbReference>
<dbReference type="Gene3D" id="1.10.555.10">
    <property type="entry name" value="Rho GTPase activation protein"/>
    <property type="match status" value="1"/>
</dbReference>
<dbReference type="SMART" id="SM00324">
    <property type="entry name" value="RhoGAP"/>
    <property type="match status" value="1"/>
</dbReference>
<proteinExistence type="predicted"/>
<dbReference type="GO" id="GO:0007165">
    <property type="term" value="P:signal transduction"/>
    <property type="evidence" value="ECO:0007669"/>
    <property type="project" value="InterPro"/>
</dbReference>
<dbReference type="OMA" id="MIRIIAY"/>
<dbReference type="VEuPathDB" id="MicrosporidiaDB:NEQG_01361"/>
<dbReference type="InterPro" id="IPR000198">
    <property type="entry name" value="RhoGAP_dom"/>
</dbReference>
<dbReference type="SUPFAM" id="SSF48350">
    <property type="entry name" value="GTPase activation domain, GAP"/>
    <property type="match status" value="1"/>
</dbReference>
<dbReference type="InterPro" id="IPR008936">
    <property type="entry name" value="Rho_GTPase_activation_prot"/>
</dbReference>
<name>I3EHH4_NEMP3</name>
<dbReference type="AlphaFoldDB" id="I3EHH4"/>
<dbReference type="HOGENOM" id="CLU_897390_0_0_1"/>
<feature type="domain" description="Rho-GAP" evidence="1">
    <location>
        <begin position="106"/>
        <end position="306"/>
    </location>
</feature>
<dbReference type="EMBL" id="GL870878">
    <property type="protein sequence ID" value="EIJ88671.1"/>
    <property type="molecule type" value="Genomic_DNA"/>
</dbReference>
<dbReference type="PROSITE" id="PS50238">
    <property type="entry name" value="RHOGAP"/>
    <property type="match status" value="1"/>
</dbReference>
<dbReference type="Proteomes" id="UP000002872">
    <property type="component" value="Unassembled WGS sequence"/>
</dbReference>
<accession>I3EHH4</accession>
<evidence type="ECO:0000313" key="2">
    <source>
        <dbReference type="EMBL" id="EIJ88671.1"/>
    </source>
</evidence>
<dbReference type="InParanoid" id="I3EHH4"/>
<dbReference type="OrthoDB" id="2188775at2759"/>
<evidence type="ECO:0000313" key="3">
    <source>
        <dbReference type="Proteomes" id="UP000002872"/>
    </source>
</evidence>
<protein>
    <recommendedName>
        <fullName evidence="1">Rho-GAP domain-containing protein</fullName>
    </recommendedName>
</protein>
<sequence>MDMERQSEQHTLNSLLPAEANEYKKTLIESNGALYVEFFRADVLNEIVAESVIDRNIRKRKISSTIYKILQIVIKLIQGNGINPDSTIKPVTTHYRFCTKTLQVTADLEALMKVIDIVDLKKHPELFRQSASVKEVKQLWHNLNNITFTTLSPNSEKCPEEKEKKNQEIIKIISYNLKEFDVETIASVYKMILKTKNPFFSTKYINEYIKIGNVSCKETKIQLCKFILAFAVPTQKQELLEVTCNFLYSLITMENSKLKFKNISVVFAPIFFIDEECNIVDANFKEIMEKLKDLLEFFLENSPQIFLLSL</sequence>